<dbReference type="PIRSF" id="PIRSF004505">
    <property type="entry name" value="MT_bac"/>
    <property type="match status" value="1"/>
</dbReference>
<reference evidence="6" key="1">
    <citation type="journal article" date="2014" name="Int. J. Syst. Evol. Microbiol.">
        <title>Complete genome sequence of Corynebacterium casei LMG S-19264T (=DSM 44701T), isolated from a smear-ripened cheese.</title>
        <authorList>
            <consortium name="US DOE Joint Genome Institute (JGI-PGF)"/>
            <person name="Walter F."/>
            <person name="Albersmeier A."/>
            <person name="Kalinowski J."/>
            <person name="Ruckert C."/>
        </authorList>
    </citation>
    <scope>NUCLEOTIDE SEQUENCE</scope>
    <source>
        <strain evidence="6">KCTC 12711</strain>
    </source>
</reference>
<dbReference type="PANTHER" id="PTHR33603">
    <property type="entry name" value="METHYLTRANSFERASE"/>
    <property type="match status" value="1"/>
</dbReference>
<dbReference type="InterPro" id="IPR029026">
    <property type="entry name" value="tRNA_m1G_MTases_N"/>
</dbReference>
<comment type="caution">
    <text evidence="6">The sequence shown here is derived from an EMBL/GenBank/DDBJ whole genome shotgun (WGS) entry which is preliminary data.</text>
</comment>
<name>A0A918RT41_9GAMM</name>
<gene>
    <name evidence="5 6" type="primary">rlmH</name>
    <name evidence="6" type="ORF">GCM10008090_21880</name>
</gene>
<dbReference type="AlphaFoldDB" id="A0A918RT41"/>
<proteinExistence type="inferred from homology"/>
<evidence type="ECO:0000256" key="3">
    <source>
        <dbReference type="ARBA" id="ARBA00022691"/>
    </source>
</evidence>
<keyword evidence="5" id="KW-0963">Cytoplasm</keyword>
<evidence type="ECO:0000313" key="6">
    <source>
        <dbReference type="EMBL" id="GHA11731.1"/>
    </source>
</evidence>
<comment type="catalytic activity">
    <reaction evidence="5">
        <text>pseudouridine(1915) in 23S rRNA + S-adenosyl-L-methionine = N(3)-methylpseudouridine(1915) in 23S rRNA + S-adenosyl-L-homocysteine + H(+)</text>
        <dbReference type="Rhea" id="RHEA:42752"/>
        <dbReference type="Rhea" id="RHEA-COMP:10221"/>
        <dbReference type="Rhea" id="RHEA-COMP:10222"/>
        <dbReference type="ChEBI" id="CHEBI:15378"/>
        <dbReference type="ChEBI" id="CHEBI:57856"/>
        <dbReference type="ChEBI" id="CHEBI:59789"/>
        <dbReference type="ChEBI" id="CHEBI:65314"/>
        <dbReference type="ChEBI" id="CHEBI:74486"/>
        <dbReference type="EC" id="2.1.1.177"/>
    </reaction>
</comment>
<dbReference type="EC" id="2.1.1.177" evidence="5"/>
<comment type="function">
    <text evidence="5">Specifically methylates the pseudouridine at position 1915 (m3Psi1915) in 23S rRNA.</text>
</comment>
<accession>A0A918RT41</accession>
<comment type="subunit">
    <text evidence="5">Homodimer.</text>
</comment>
<dbReference type="SUPFAM" id="SSF75217">
    <property type="entry name" value="alpha/beta knot"/>
    <property type="match status" value="1"/>
</dbReference>
<evidence type="ECO:0000313" key="7">
    <source>
        <dbReference type="Proteomes" id="UP000614811"/>
    </source>
</evidence>
<dbReference type="RefSeq" id="WP_189400863.1">
    <property type="nucleotide sequence ID" value="NZ_BMXA01000003.1"/>
</dbReference>
<keyword evidence="1 5" id="KW-0489">Methyltransferase</keyword>
<dbReference type="GO" id="GO:0005737">
    <property type="term" value="C:cytoplasm"/>
    <property type="evidence" value="ECO:0007669"/>
    <property type="project" value="UniProtKB-SubCell"/>
</dbReference>
<feature type="binding site" evidence="5">
    <location>
        <position position="104"/>
    </location>
    <ligand>
        <name>S-adenosyl-L-methionine</name>
        <dbReference type="ChEBI" id="CHEBI:59789"/>
    </ligand>
</feature>
<dbReference type="NCBIfam" id="NF000986">
    <property type="entry name" value="PRK00103.1-4"/>
    <property type="match status" value="1"/>
</dbReference>
<organism evidence="6 7">
    <name type="scientific">Arenicella chitinivorans</name>
    <dbReference type="NCBI Taxonomy" id="1329800"/>
    <lineage>
        <taxon>Bacteria</taxon>
        <taxon>Pseudomonadati</taxon>
        <taxon>Pseudomonadota</taxon>
        <taxon>Gammaproteobacteria</taxon>
        <taxon>Arenicellales</taxon>
        <taxon>Arenicellaceae</taxon>
        <taxon>Arenicella</taxon>
    </lineage>
</organism>
<dbReference type="Pfam" id="PF02590">
    <property type="entry name" value="SPOUT_MTase"/>
    <property type="match status" value="1"/>
</dbReference>
<dbReference type="NCBIfam" id="TIGR00246">
    <property type="entry name" value="tRNA_RlmH_YbeA"/>
    <property type="match status" value="1"/>
</dbReference>
<sequence>MRIKLLAVGTRMPSWVVQGYQEYAQRMPPICQLELQEITAKKRGKNADTARILRDEAELLKSAVPDNAITIALDRRGKHIDTENLARHMQQWIDESQDVAILIGGPEGIDANFLNNVPLKWSLSAMTFAHPVVRVMLAEQLYRAWSINANLPYHRGD</sequence>
<keyword evidence="7" id="KW-1185">Reference proteome</keyword>
<comment type="similarity">
    <text evidence="4 5">Belongs to the RNA methyltransferase RlmH family.</text>
</comment>
<keyword evidence="2 5" id="KW-0808">Transferase</keyword>
<dbReference type="EMBL" id="BMXA01000003">
    <property type="protein sequence ID" value="GHA11731.1"/>
    <property type="molecule type" value="Genomic_DNA"/>
</dbReference>
<feature type="binding site" evidence="5">
    <location>
        <begin position="123"/>
        <end position="128"/>
    </location>
    <ligand>
        <name>S-adenosyl-L-methionine</name>
        <dbReference type="ChEBI" id="CHEBI:59789"/>
    </ligand>
</feature>
<dbReference type="Gene3D" id="3.40.1280.10">
    <property type="match status" value="1"/>
</dbReference>
<keyword evidence="5" id="KW-0698">rRNA processing</keyword>
<feature type="binding site" evidence="5">
    <location>
        <position position="73"/>
    </location>
    <ligand>
        <name>S-adenosyl-L-methionine</name>
        <dbReference type="ChEBI" id="CHEBI:59789"/>
    </ligand>
</feature>
<keyword evidence="3 5" id="KW-0949">S-adenosyl-L-methionine</keyword>
<evidence type="ECO:0000256" key="1">
    <source>
        <dbReference type="ARBA" id="ARBA00022603"/>
    </source>
</evidence>
<dbReference type="InterPro" id="IPR003742">
    <property type="entry name" value="RlmH-like"/>
</dbReference>
<reference evidence="6" key="2">
    <citation type="submission" date="2020-09" db="EMBL/GenBank/DDBJ databases">
        <authorList>
            <person name="Sun Q."/>
            <person name="Kim S."/>
        </authorList>
    </citation>
    <scope>NUCLEOTIDE SEQUENCE</scope>
    <source>
        <strain evidence="6">KCTC 12711</strain>
    </source>
</reference>
<dbReference type="InterPro" id="IPR029028">
    <property type="entry name" value="Alpha/beta_knot_MTases"/>
</dbReference>
<evidence type="ECO:0000256" key="5">
    <source>
        <dbReference type="HAMAP-Rule" id="MF_00658"/>
    </source>
</evidence>
<dbReference type="GO" id="GO:0070038">
    <property type="term" value="F:rRNA (pseudouridine-N3-)-methyltransferase activity"/>
    <property type="evidence" value="ECO:0007669"/>
    <property type="project" value="UniProtKB-UniRule"/>
</dbReference>
<evidence type="ECO:0000256" key="4">
    <source>
        <dbReference type="ARBA" id="ARBA00038303"/>
    </source>
</evidence>
<protein>
    <recommendedName>
        <fullName evidence="5">Ribosomal RNA large subunit methyltransferase H</fullName>
        <ecNumber evidence="5">2.1.1.177</ecNumber>
    </recommendedName>
    <alternativeName>
        <fullName evidence="5">23S rRNA (pseudouridine1915-N3)-methyltransferase</fullName>
    </alternativeName>
    <alternativeName>
        <fullName evidence="5">23S rRNA m3Psi1915 methyltransferase</fullName>
    </alternativeName>
    <alternativeName>
        <fullName evidence="5">rRNA (pseudouridine-N3-)-methyltransferase RlmH</fullName>
    </alternativeName>
</protein>
<dbReference type="PANTHER" id="PTHR33603:SF1">
    <property type="entry name" value="RIBOSOMAL RNA LARGE SUBUNIT METHYLTRANSFERASE H"/>
    <property type="match status" value="1"/>
</dbReference>
<dbReference type="HAMAP" id="MF_00658">
    <property type="entry name" value="23SrRNA_methyltr_H"/>
    <property type="match status" value="1"/>
</dbReference>
<evidence type="ECO:0000256" key="2">
    <source>
        <dbReference type="ARBA" id="ARBA00022679"/>
    </source>
</evidence>
<dbReference type="Proteomes" id="UP000614811">
    <property type="component" value="Unassembled WGS sequence"/>
</dbReference>
<comment type="subcellular location">
    <subcellularLocation>
        <location evidence="5">Cytoplasm</location>
    </subcellularLocation>
</comment>
<dbReference type="CDD" id="cd18081">
    <property type="entry name" value="RlmH-like"/>
    <property type="match status" value="1"/>
</dbReference>